<dbReference type="InterPro" id="IPR000683">
    <property type="entry name" value="Gfo/Idh/MocA-like_OxRdtase_N"/>
</dbReference>
<evidence type="ECO:0000313" key="5">
    <source>
        <dbReference type="Proteomes" id="UP000693672"/>
    </source>
</evidence>
<dbReference type="RefSeq" id="WP_218092307.1">
    <property type="nucleotide sequence ID" value="NZ_CAJVAS010000009.1"/>
</dbReference>
<dbReference type="EC" id="1.-.-.-" evidence="4"/>
<feature type="domain" description="Gfo/Idh/MocA-like oxidoreductase N-terminal" evidence="2">
    <location>
        <begin position="3"/>
        <end position="126"/>
    </location>
</feature>
<keyword evidence="5" id="KW-1185">Reference proteome</keyword>
<dbReference type="Pfam" id="PF01408">
    <property type="entry name" value="GFO_IDH_MocA"/>
    <property type="match status" value="1"/>
</dbReference>
<dbReference type="EMBL" id="CAJVAS010000009">
    <property type="protein sequence ID" value="CAG7623471.1"/>
    <property type="molecule type" value="Genomic_DNA"/>
</dbReference>
<feature type="domain" description="Gfo/Idh/MocA-like oxidoreductase C-terminal" evidence="3">
    <location>
        <begin position="138"/>
        <end position="398"/>
    </location>
</feature>
<dbReference type="Proteomes" id="UP000693672">
    <property type="component" value="Unassembled WGS sequence"/>
</dbReference>
<comment type="similarity">
    <text evidence="1">Belongs to the Gfo/Idh/MocA family.</text>
</comment>
<accession>A0A916K0V6</accession>
<dbReference type="PANTHER" id="PTHR43377">
    <property type="entry name" value="BILIVERDIN REDUCTASE A"/>
    <property type="match status" value="1"/>
</dbReference>
<dbReference type="GO" id="GO:0000166">
    <property type="term" value="F:nucleotide binding"/>
    <property type="evidence" value="ECO:0007669"/>
    <property type="project" value="InterPro"/>
</dbReference>
<sequence>MKSYAIVGAGARALSMFARPLVSELGAFAKLVGICDVNLKRAETMSRLCGGSGIALFDDFDGMLQATQPDTVIVTTIDRNHHEFIIRALEAGCDVVSEKPLTIDADKMNAIFAAEKKTGRSVTVTFNCRFIPYMVRIKELLASGAVGDIHSVHFEWFLDTRHGADYFRRWHRRMSNSGGLLVHKSTHHFDLVNWWLGDVPETVHGFGDLRFYGRNGAHAGERCRSCDHRHTCDFYYDITANDTVNQLYYQAEAEDGYIRDQCVFAKEIDIYDTMTVQAKYEKGASLSYSLTAYNPMEGWRIAFVGSKGRLEAEDFASGPLSGTSYNTVRLFDRKGDLTTVQVRKAGGGHGGGDERLRRMLFAGDLEDPLGQQAGSWEGAMSLLIGAAANLSIADKKPVVIRELLHNNPTFIH</sequence>
<dbReference type="InterPro" id="IPR051450">
    <property type="entry name" value="Gfo/Idh/MocA_Oxidoreductases"/>
</dbReference>
<gene>
    <name evidence="4" type="primary">yteT_5</name>
    <name evidence="4" type="ORF">PAESOLCIP111_02526</name>
</gene>
<dbReference type="InterPro" id="IPR004104">
    <property type="entry name" value="Gfo/Idh/MocA-like_OxRdtase_C"/>
</dbReference>
<dbReference type="AlphaFoldDB" id="A0A916K0V6"/>
<dbReference type="PANTHER" id="PTHR43377:SF2">
    <property type="entry name" value="BINDING ROSSMANN FOLD OXIDOREDUCTASE, PUTATIVE (AFU_ORTHOLOGUE AFUA_4G00560)-RELATED"/>
    <property type="match status" value="1"/>
</dbReference>
<evidence type="ECO:0000313" key="4">
    <source>
        <dbReference type="EMBL" id="CAG7623471.1"/>
    </source>
</evidence>
<organism evidence="4 5">
    <name type="scientific">Paenibacillus solanacearum</name>
    <dbReference type="NCBI Taxonomy" id="2048548"/>
    <lineage>
        <taxon>Bacteria</taxon>
        <taxon>Bacillati</taxon>
        <taxon>Bacillota</taxon>
        <taxon>Bacilli</taxon>
        <taxon>Bacillales</taxon>
        <taxon>Paenibacillaceae</taxon>
        <taxon>Paenibacillus</taxon>
    </lineage>
</organism>
<evidence type="ECO:0000259" key="3">
    <source>
        <dbReference type="Pfam" id="PF02894"/>
    </source>
</evidence>
<keyword evidence="4" id="KW-0560">Oxidoreductase</keyword>
<name>A0A916K0V6_9BACL</name>
<protein>
    <submittedName>
        <fullName evidence="4">Oxidoreductase YteT</fullName>
        <ecNumber evidence="4">1.-.-.-</ecNumber>
    </submittedName>
</protein>
<dbReference type="GO" id="GO:0016491">
    <property type="term" value="F:oxidoreductase activity"/>
    <property type="evidence" value="ECO:0007669"/>
    <property type="project" value="UniProtKB-KW"/>
</dbReference>
<comment type="caution">
    <text evidence="4">The sequence shown here is derived from an EMBL/GenBank/DDBJ whole genome shotgun (WGS) entry which is preliminary data.</text>
</comment>
<proteinExistence type="inferred from homology"/>
<reference evidence="4" key="1">
    <citation type="submission" date="2021-06" db="EMBL/GenBank/DDBJ databases">
        <authorList>
            <person name="Criscuolo A."/>
        </authorList>
    </citation>
    <scope>NUCLEOTIDE SEQUENCE</scope>
    <source>
        <strain evidence="4">CIP111600</strain>
    </source>
</reference>
<evidence type="ECO:0000259" key="2">
    <source>
        <dbReference type="Pfam" id="PF01408"/>
    </source>
</evidence>
<dbReference type="Pfam" id="PF02894">
    <property type="entry name" value="GFO_IDH_MocA_C"/>
    <property type="match status" value="1"/>
</dbReference>
<evidence type="ECO:0000256" key="1">
    <source>
        <dbReference type="ARBA" id="ARBA00010928"/>
    </source>
</evidence>